<keyword evidence="4" id="KW-1003">Cell membrane</keyword>
<dbReference type="PANTHER" id="PTHR14605:SF1">
    <property type="entry name" value="TRANSMEMBRANE PROTEIN 231"/>
    <property type="match status" value="1"/>
</dbReference>
<dbReference type="EMBL" id="REGN01002896">
    <property type="protein sequence ID" value="RNA25571.1"/>
    <property type="molecule type" value="Genomic_DNA"/>
</dbReference>
<dbReference type="GO" id="GO:0060271">
    <property type="term" value="P:cilium assembly"/>
    <property type="evidence" value="ECO:0007669"/>
    <property type="project" value="TreeGrafter"/>
</dbReference>
<evidence type="ECO:0000256" key="10">
    <source>
        <dbReference type="ARBA" id="ARBA00023273"/>
    </source>
</evidence>
<evidence type="ECO:0000256" key="3">
    <source>
        <dbReference type="ARBA" id="ARBA00015087"/>
    </source>
</evidence>
<name>A0A3M7RPV6_BRAPC</name>
<proteinExistence type="inferred from homology"/>
<feature type="transmembrane region" description="Helical" evidence="12">
    <location>
        <begin position="25"/>
        <end position="44"/>
    </location>
</feature>
<comment type="caution">
    <text evidence="13">The sequence shown here is derived from an EMBL/GenBank/DDBJ whole genome shotgun (WGS) entry which is preliminary data.</text>
</comment>
<dbReference type="OrthoDB" id="426438at2759"/>
<feature type="transmembrane region" description="Helical" evidence="12">
    <location>
        <begin position="265"/>
        <end position="286"/>
    </location>
</feature>
<keyword evidence="5 12" id="KW-0812">Transmembrane</keyword>
<keyword evidence="7" id="KW-0969">Cilium</keyword>
<evidence type="ECO:0000256" key="9">
    <source>
        <dbReference type="ARBA" id="ARBA00023180"/>
    </source>
</evidence>
<evidence type="ECO:0000256" key="11">
    <source>
        <dbReference type="ARBA" id="ARBA00024803"/>
    </source>
</evidence>
<gene>
    <name evidence="13" type="ORF">BpHYR1_035613</name>
</gene>
<dbReference type="PANTHER" id="PTHR14605">
    <property type="entry name" value="CHST5 PROTEIN"/>
    <property type="match status" value="1"/>
</dbReference>
<comment type="subcellular location">
    <subcellularLocation>
        <location evidence="1">Cell projection</location>
        <location evidence="1">Cilium membrane</location>
        <topology evidence="1">Multi-pass membrane protein</topology>
    </subcellularLocation>
</comment>
<evidence type="ECO:0000256" key="5">
    <source>
        <dbReference type="ARBA" id="ARBA00022692"/>
    </source>
</evidence>
<dbReference type="InterPro" id="IPR019306">
    <property type="entry name" value="TMEM231"/>
</dbReference>
<comment type="similarity">
    <text evidence="2">Belongs to the TMEM231 family.</text>
</comment>
<keyword evidence="10" id="KW-0966">Cell projection</keyword>
<evidence type="ECO:0000256" key="12">
    <source>
        <dbReference type="SAM" id="Phobius"/>
    </source>
</evidence>
<keyword evidence="8 12" id="KW-0472">Membrane</keyword>
<dbReference type="AlphaFoldDB" id="A0A3M7RPV6"/>
<dbReference type="GO" id="GO:0060170">
    <property type="term" value="C:ciliary membrane"/>
    <property type="evidence" value="ECO:0007669"/>
    <property type="project" value="UniProtKB-SubCell"/>
</dbReference>
<evidence type="ECO:0000256" key="4">
    <source>
        <dbReference type="ARBA" id="ARBA00022475"/>
    </source>
</evidence>
<comment type="function">
    <text evidence="11">Transmembrane component of the tectonic-like complex, a complex localized at the transition zone of primary cilia and acting as a barrier that prevents diffusion of transmembrane proteins between the cilia and plasma membranes. Required for ciliogenesis and sonic hedgehog/SHH signaling.</text>
</comment>
<evidence type="ECO:0000256" key="8">
    <source>
        <dbReference type="ARBA" id="ARBA00023136"/>
    </source>
</evidence>
<accession>A0A3M7RPV6</accession>
<evidence type="ECO:0000313" key="14">
    <source>
        <dbReference type="Proteomes" id="UP000276133"/>
    </source>
</evidence>
<evidence type="ECO:0000256" key="7">
    <source>
        <dbReference type="ARBA" id="ARBA00023069"/>
    </source>
</evidence>
<organism evidence="13 14">
    <name type="scientific">Brachionus plicatilis</name>
    <name type="common">Marine rotifer</name>
    <name type="synonym">Brachionus muelleri</name>
    <dbReference type="NCBI Taxonomy" id="10195"/>
    <lineage>
        <taxon>Eukaryota</taxon>
        <taxon>Metazoa</taxon>
        <taxon>Spiralia</taxon>
        <taxon>Gnathifera</taxon>
        <taxon>Rotifera</taxon>
        <taxon>Eurotatoria</taxon>
        <taxon>Monogononta</taxon>
        <taxon>Pseudotrocha</taxon>
        <taxon>Ploima</taxon>
        <taxon>Brachionidae</taxon>
        <taxon>Brachionus</taxon>
    </lineage>
</organism>
<evidence type="ECO:0000256" key="2">
    <source>
        <dbReference type="ARBA" id="ARBA00009082"/>
    </source>
</evidence>
<sequence>MVLYEVFSHSIKKRYKTSIFTKASIIQLLSIVLTYLSPFLIAYFTGGFWIKEKAFTETPDIKFQYRYIAILEGESNLYISSSYESINQIYQNEYRSSVRIINELDTDDDGFPDLLEFNLLISGVPIDTITNVKLMLLFNSTISVISNLKLESVGFFESYNSRKYTELSFDAELAFVQREKLREQVTYNGYSYQMLNETNIDLEELNLDKIIRDYSSREFSTRLVTDYVSWKNSLAEGFKINAYIRYVPFKLDYIPAFWQQFKWGWIQYISILIPFIFVFRTIKVFIFENQLVPTICVNTSQKMKTS</sequence>
<protein>
    <recommendedName>
        <fullName evidence="3">Transmembrane protein 231</fullName>
    </recommendedName>
</protein>
<dbReference type="GO" id="GO:0035869">
    <property type="term" value="C:ciliary transition zone"/>
    <property type="evidence" value="ECO:0007669"/>
    <property type="project" value="TreeGrafter"/>
</dbReference>
<keyword evidence="6 12" id="KW-1133">Transmembrane helix</keyword>
<dbReference type="Pfam" id="PF10149">
    <property type="entry name" value="TM231"/>
    <property type="match status" value="1"/>
</dbReference>
<evidence type="ECO:0000313" key="13">
    <source>
        <dbReference type="EMBL" id="RNA25571.1"/>
    </source>
</evidence>
<reference evidence="13 14" key="1">
    <citation type="journal article" date="2018" name="Sci. Rep.">
        <title>Genomic signatures of local adaptation to the degree of environmental predictability in rotifers.</title>
        <authorList>
            <person name="Franch-Gras L."/>
            <person name="Hahn C."/>
            <person name="Garcia-Roger E.M."/>
            <person name="Carmona M.J."/>
            <person name="Serra M."/>
            <person name="Gomez A."/>
        </authorList>
    </citation>
    <scope>NUCLEOTIDE SEQUENCE [LARGE SCALE GENOMIC DNA]</scope>
    <source>
        <strain evidence="13">HYR1</strain>
    </source>
</reference>
<evidence type="ECO:0000256" key="6">
    <source>
        <dbReference type="ARBA" id="ARBA00022989"/>
    </source>
</evidence>
<dbReference type="Proteomes" id="UP000276133">
    <property type="component" value="Unassembled WGS sequence"/>
</dbReference>
<dbReference type="GO" id="GO:0032880">
    <property type="term" value="P:regulation of protein localization"/>
    <property type="evidence" value="ECO:0007669"/>
    <property type="project" value="TreeGrafter"/>
</dbReference>
<keyword evidence="9" id="KW-0325">Glycoprotein</keyword>
<keyword evidence="14" id="KW-1185">Reference proteome</keyword>
<dbReference type="STRING" id="10195.A0A3M7RPV6"/>
<evidence type="ECO:0000256" key="1">
    <source>
        <dbReference type="ARBA" id="ARBA00004272"/>
    </source>
</evidence>